<gene>
    <name evidence="1" type="ORF">O1611_g5133</name>
</gene>
<protein>
    <submittedName>
        <fullName evidence="1">Uncharacterized protein</fullName>
    </submittedName>
</protein>
<dbReference type="EMBL" id="JAPUUL010001046">
    <property type="protein sequence ID" value="KAJ8128502.1"/>
    <property type="molecule type" value="Genomic_DNA"/>
</dbReference>
<dbReference type="Proteomes" id="UP001153332">
    <property type="component" value="Unassembled WGS sequence"/>
</dbReference>
<proteinExistence type="predicted"/>
<accession>A0ACC2JMN5</accession>
<evidence type="ECO:0000313" key="2">
    <source>
        <dbReference type="Proteomes" id="UP001153332"/>
    </source>
</evidence>
<organism evidence="1 2">
    <name type="scientific">Lasiodiplodia mahajangana</name>
    <dbReference type="NCBI Taxonomy" id="1108764"/>
    <lineage>
        <taxon>Eukaryota</taxon>
        <taxon>Fungi</taxon>
        <taxon>Dikarya</taxon>
        <taxon>Ascomycota</taxon>
        <taxon>Pezizomycotina</taxon>
        <taxon>Dothideomycetes</taxon>
        <taxon>Dothideomycetes incertae sedis</taxon>
        <taxon>Botryosphaeriales</taxon>
        <taxon>Botryosphaeriaceae</taxon>
        <taxon>Lasiodiplodia</taxon>
    </lineage>
</organism>
<sequence length="327" mass="36056">MDTTKLSYRDFIRFRSQTSPCIAGLVDHVRSSPSNTSKVVVLDYPRSKQTLPGPMKVSESNISNLIDSTESSFGKSIIIEDIQPRLISYLGETLDIDPLFFSGHTTTDFKDIERACPPPSLAFCPSRIAERGYFHIHYQQVVDLGNADDFREIPYALKTDSNIPRNVRRLPPLSGRQLALARGSCSILLKKLHNSWVCIVLVDPPVRVVVETHSLGGRKVCVGQPLQGGFENFAQPTLFSDFGTGKDGGDSWDKASILGSLLYYLRTQPPGFDAANPTILSLGYYPMRIILADTLYGTCSMTFKPWTSPSCKDGGVEVSKVARNSPS</sequence>
<comment type="caution">
    <text evidence="1">The sequence shown here is derived from an EMBL/GenBank/DDBJ whole genome shotgun (WGS) entry which is preliminary data.</text>
</comment>
<evidence type="ECO:0000313" key="1">
    <source>
        <dbReference type="EMBL" id="KAJ8128502.1"/>
    </source>
</evidence>
<keyword evidence="2" id="KW-1185">Reference proteome</keyword>
<name>A0ACC2JMN5_9PEZI</name>
<reference evidence="1" key="1">
    <citation type="submission" date="2022-12" db="EMBL/GenBank/DDBJ databases">
        <title>Genome Sequence of Lasiodiplodia mahajangana.</title>
        <authorList>
            <person name="Buettner E."/>
        </authorList>
    </citation>
    <scope>NUCLEOTIDE SEQUENCE</scope>
    <source>
        <strain evidence="1">VT137</strain>
    </source>
</reference>